<dbReference type="InterPro" id="IPR020846">
    <property type="entry name" value="MFS_dom"/>
</dbReference>
<feature type="transmembrane region" description="Helical" evidence="6">
    <location>
        <begin position="283"/>
        <end position="301"/>
    </location>
</feature>
<dbReference type="PROSITE" id="PS50850">
    <property type="entry name" value="MFS"/>
    <property type="match status" value="1"/>
</dbReference>
<protein>
    <submittedName>
        <fullName evidence="8">Major facilitator superfamily MFS_1</fullName>
    </submittedName>
</protein>
<feature type="transmembrane region" description="Helical" evidence="6">
    <location>
        <begin position="180"/>
        <end position="198"/>
    </location>
</feature>
<keyword evidence="4 6" id="KW-1133">Transmembrane helix</keyword>
<feature type="domain" description="Major facilitator superfamily (MFS) profile" evidence="7">
    <location>
        <begin position="247"/>
        <end position="438"/>
    </location>
</feature>
<dbReference type="EMBL" id="CP003107">
    <property type="protein sequence ID" value="AET59922.1"/>
    <property type="molecule type" value="Genomic_DNA"/>
</dbReference>
<comment type="subcellular location">
    <subcellularLocation>
        <location evidence="1">Cell membrane</location>
        <topology evidence="1">Multi-pass membrane protein</topology>
    </subcellularLocation>
</comment>
<proteinExistence type="predicted"/>
<name>G7VZ66_PAETH</name>
<feature type="transmembrane region" description="Helical" evidence="6">
    <location>
        <begin position="371"/>
        <end position="390"/>
    </location>
</feature>
<dbReference type="OrthoDB" id="9768783at2"/>
<evidence type="ECO:0000313" key="9">
    <source>
        <dbReference type="Proteomes" id="UP000005876"/>
    </source>
</evidence>
<keyword evidence="2" id="KW-0813">Transport</keyword>
<feature type="transmembrane region" description="Helical" evidence="6">
    <location>
        <begin position="12"/>
        <end position="32"/>
    </location>
</feature>
<dbReference type="HOGENOM" id="CLU_017518_3_0_9"/>
<reference key="2">
    <citation type="submission" date="2011-11" db="EMBL/GenBank/DDBJ databases">
        <authorList>
            <person name="Shin S.H."/>
            <person name="Kim S."/>
            <person name="Kim J.Y."/>
        </authorList>
    </citation>
    <scope>NUCLEOTIDE SEQUENCE</scope>
    <source>
        <strain>HPL-003</strain>
    </source>
</reference>
<reference evidence="8 9" key="3">
    <citation type="journal article" date="2012" name="J. Bacteriol.">
        <title>Genome Sequence of Paenibacillus terrae HPL-003, a Xylanase-Producing Bacterium Isolated from Soil Found in Forest Residue.</title>
        <authorList>
            <person name="Shin S.H."/>
            <person name="Kim S."/>
            <person name="Kim J.Y."/>
            <person name="Song H.Y."/>
            <person name="Cho S.J."/>
            <person name="Kim D.R."/>
            <person name="Lee K.I."/>
            <person name="Lim H.K."/>
            <person name="Park N.J."/>
            <person name="Hwang I.T."/>
            <person name="Yang K.S."/>
        </authorList>
    </citation>
    <scope>NUCLEOTIDE SEQUENCE [LARGE SCALE GENOMIC DNA]</scope>
    <source>
        <strain evidence="8 9">HPL-003</strain>
    </source>
</reference>
<accession>G7VZ66</accession>
<dbReference type="InterPro" id="IPR024671">
    <property type="entry name" value="Atg22-like"/>
</dbReference>
<evidence type="ECO:0000313" key="8">
    <source>
        <dbReference type="EMBL" id="AET59922.1"/>
    </source>
</evidence>
<keyword evidence="5 6" id="KW-0472">Membrane</keyword>
<dbReference type="STRING" id="985665.HPL003_15870"/>
<feature type="transmembrane region" description="Helical" evidence="6">
    <location>
        <begin position="52"/>
        <end position="73"/>
    </location>
</feature>
<dbReference type="InterPro" id="IPR050495">
    <property type="entry name" value="ATG22/LtaA_families"/>
</dbReference>
<organism evidence="8 9">
    <name type="scientific">Paenibacillus terrae (strain HPL-003)</name>
    <dbReference type="NCBI Taxonomy" id="985665"/>
    <lineage>
        <taxon>Bacteria</taxon>
        <taxon>Bacillati</taxon>
        <taxon>Bacillota</taxon>
        <taxon>Bacilli</taxon>
        <taxon>Bacillales</taxon>
        <taxon>Paenibacillaceae</taxon>
        <taxon>Paenibacillus</taxon>
    </lineage>
</organism>
<dbReference type="SUPFAM" id="SSF103473">
    <property type="entry name" value="MFS general substrate transporter"/>
    <property type="match status" value="1"/>
</dbReference>
<dbReference type="Proteomes" id="UP000005876">
    <property type="component" value="Chromosome"/>
</dbReference>
<dbReference type="KEGG" id="pta:HPL003_15870"/>
<dbReference type="AlphaFoldDB" id="G7VZ66"/>
<evidence type="ECO:0000256" key="2">
    <source>
        <dbReference type="ARBA" id="ARBA00022448"/>
    </source>
</evidence>
<evidence type="ECO:0000256" key="6">
    <source>
        <dbReference type="SAM" id="Phobius"/>
    </source>
</evidence>
<evidence type="ECO:0000256" key="3">
    <source>
        <dbReference type="ARBA" id="ARBA00022692"/>
    </source>
</evidence>
<dbReference type="PANTHER" id="PTHR23519">
    <property type="entry name" value="AUTOPHAGY-RELATED PROTEIN 22"/>
    <property type="match status" value="1"/>
</dbReference>
<evidence type="ECO:0000256" key="4">
    <source>
        <dbReference type="ARBA" id="ARBA00022989"/>
    </source>
</evidence>
<evidence type="ECO:0000259" key="7">
    <source>
        <dbReference type="PROSITE" id="PS50850"/>
    </source>
</evidence>
<keyword evidence="3 6" id="KW-0812">Transmembrane</keyword>
<evidence type="ECO:0000256" key="1">
    <source>
        <dbReference type="ARBA" id="ARBA00004651"/>
    </source>
</evidence>
<gene>
    <name evidence="8" type="ordered locus">HPL003_15870</name>
</gene>
<feature type="transmembrane region" description="Helical" evidence="6">
    <location>
        <begin position="80"/>
        <end position="98"/>
    </location>
</feature>
<sequence>MNRKAVRAWITYDWANSGYATTILAAVLPIFYSSVAASTLDATTASSYLGYTHAIGMLCVALLSPVLGAVADLTGSKLSFLRIFTGIGIVATLGFSLVGEGDWLLASTLLVLSTIGFAGGNTFYDAMLPDLVPSGKRETVSAKGYAYGYVGGGILLAVNMLMIQKPQWFGLGNTLEGTRLAFVSVAVWWLVFSLPLLLQGRQRHRSGEGERQDQERQTGSLLFQTAYWKAGFRRIQDTMRQIRRFPQLLKLLLSFWFFNDGINTIILMAAIYGTGIGIGTTDLIAALLITQFIGFPCTLLLGKWAERWGSRRMLMFSLGIYMLIVILGFFMTQAVHFYVLAAMVGLVQGSSQSISRSLFSDLMPASRTGEFFGFVNITGKFSSIFGPFIFGLVGQLTGSSRWGILSLFAFFAIGMLMLWTVDIAKGKADALQANLDKG</sequence>
<dbReference type="RefSeq" id="WP_014280640.1">
    <property type="nucleotide sequence ID" value="NC_016641.1"/>
</dbReference>
<feature type="transmembrane region" description="Helical" evidence="6">
    <location>
        <begin position="145"/>
        <end position="164"/>
    </location>
</feature>
<feature type="transmembrane region" description="Helical" evidence="6">
    <location>
        <begin position="313"/>
        <end position="331"/>
    </location>
</feature>
<evidence type="ECO:0000256" key="5">
    <source>
        <dbReference type="ARBA" id="ARBA00023136"/>
    </source>
</evidence>
<reference evidence="9" key="1">
    <citation type="submission" date="2011-11" db="EMBL/GenBank/DDBJ databases">
        <title>Complete sequence of Paenibacillus terrae HPL-003.</title>
        <authorList>
            <person name="Shin S.H."/>
            <person name="Kim S."/>
            <person name="Kim J.Y."/>
        </authorList>
    </citation>
    <scope>NUCLEOTIDE SEQUENCE [LARGE SCALE GENOMIC DNA]</scope>
    <source>
        <strain evidence="9">HPL-003</strain>
    </source>
</reference>
<dbReference type="eggNOG" id="COG2270">
    <property type="taxonomic scope" value="Bacteria"/>
</dbReference>
<dbReference type="Gene3D" id="1.20.1250.20">
    <property type="entry name" value="MFS general substrate transporter like domains"/>
    <property type="match status" value="1"/>
</dbReference>
<dbReference type="GO" id="GO:0022857">
    <property type="term" value="F:transmembrane transporter activity"/>
    <property type="evidence" value="ECO:0007669"/>
    <property type="project" value="InterPro"/>
</dbReference>
<dbReference type="InterPro" id="IPR036259">
    <property type="entry name" value="MFS_trans_sf"/>
</dbReference>
<feature type="transmembrane region" description="Helical" evidence="6">
    <location>
        <begin position="402"/>
        <end position="421"/>
    </location>
</feature>
<feature type="transmembrane region" description="Helical" evidence="6">
    <location>
        <begin position="104"/>
        <end position="124"/>
    </location>
</feature>
<dbReference type="GO" id="GO:0005886">
    <property type="term" value="C:plasma membrane"/>
    <property type="evidence" value="ECO:0007669"/>
    <property type="project" value="UniProtKB-SubCell"/>
</dbReference>
<dbReference type="PANTHER" id="PTHR23519:SF1">
    <property type="entry name" value="AUTOPHAGY-RELATED PROTEIN 22"/>
    <property type="match status" value="1"/>
</dbReference>
<feature type="transmembrane region" description="Helical" evidence="6">
    <location>
        <begin position="248"/>
        <end position="271"/>
    </location>
</feature>
<dbReference type="Pfam" id="PF11700">
    <property type="entry name" value="ATG22"/>
    <property type="match status" value="1"/>
</dbReference>